<comment type="caution">
    <text evidence="2">The sequence shown here is derived from an EMBL/GenBank/DDBJ whole genome shotgun (WGS) entry which is preliminary data.</text>
</comment>
<proteinExistence type="predicted"/>
<protein>
    <submittedName>
        <fullName evidence="2">Uncharacterized protein</fullName>
    </submittedName>
</protein>
<organism evidence="2 3">
    <name type="scientific">Boletus edulis BED1</name>
    <dbReference type="NCBI Taxonomy" id="1328754"/>
    <lineage>
        <taxon>Eukaryota</taxon>
        <taxon>Fungi</taxon>
        <taxon>Dikarya</taxon>
        <taxon>Basidiomycota</taxon>
        <taxon>Agaricomycotina</taxon>
        <taxon>Agaricomycetes</taxon>
        <taxon>Agaricomycetidae</taxon>
        <taxon>Boletales</taxon>
        <taxon>Boletineae</taxon>
        <taxon>Boletaceae</taxon>
        <taxon>Boletoideae</taxon>
        <taxon>Boletus</taxon>
    </lineage>
</organism>
<evidence type="ECO:0000256" key="1">
    <source>
        <dbReference type="SAM" id="MobiDB-lite"/>
    </source>
</evidence>
<reference evidence="2" key="1">
    <citation type="submission" date="2019-10" db="EMBL/GenBank/DDBJ databases">
        <authorList>
            <consortium name="DOE Joint Genome Institute"/>
            <person name="Kuo A."/>
            <person name="Miyauchi S."/>
            <person name="Kiss E."/>
            <person name="Drula E."/>
            <person name="Kohler A."/>
            <person name="Sanchez-Garcia M."/>
            <person name="Andreopoulos B."/>
            <person name="Barry K.W."/>
            <person name="Bonito G."/>
            <person name="Buee M."/>
            <person name="Carver A."/>
            <person name="Chen C."/>
            <person name="Cichocki N."/>
            <person name="Clum A."/>
            <person name="Culley D."/>
            <person name="Crous P.W."/>
            <person name="Fauchery L."/>
            <person name="Girlanda M."/>
            <person name="Hayes R."/>
            <person name="Keri Z."/>
            <person name="LaButti K."/>
            <person name="Lipzen A."/>
            <person name="Lombard V."/>
            <person name="Magnuson J."/>
            <person name="Maillard F."/>
            <person name="Morin E."/>
            <person name="Murat C."/>
            <person name="Nolan M."/>
            <person name="Ohm R."/>
            <person name="Pangilinan J."/>
            <person name="Pereira M."/>
            <person name="Perotto S."/>
            <person name="Peter M."/>
            <person name="Riley R."/>
            <person name="Sitrit Y."/>
            <person name="Stielow B."/>
            <person name="Szollosi G."/>
            <person name="Zifcakova L."/>
            <person name="Stursova M."/>
            <person name="Spatafora J.W."/>
            <person name="Tedersoo L."/>
            <person name="Vaario L.-M."/>
            <person name="Yamada A."/>
            <person name="Yan M."/>
            <person name="Wang P."/>
            <person name="Xu J."/>
            <person name="Bruns T."/>
            <person name="Baldrian P."/>
            <person name="Vilgalys R."/>
            <person name="Henrissat B."/>
            <person name="Grigoriev I.V."/>
            <person name="Hibbett D."/>
            <person name="Nagy L.G."/>
            <person name="Martin F.M."/>
        </authorList>
    </citation>
    <scope>NUCLEOTIDE SEQUENCE</scope>
    <source>
        <strain evidence="2">BED1</strain>
    </source>
</reference>
<name>A0AAD4BB43_BOLED</name>
<gene>
    <name evidence="2" type="ORF">L210DRAFT_987603</name>
</gene>
<dbReference type="AlphaFoldDB" id="A0AAD4BB43"/>
<sequence length="97" mass="10977">MSERLSAIERNIAHFMRTWCWIAHLSPLKNLDGLPPFEEGSIPQEGGITSFRDSLEHPSVPAGTSAEPHHKHLSLSFPEIRWRRSIFRSPSADPSPH</sequence>
<keyword evidence="3" id="KW-1185">Reference proteome</keyword>
<evidence type="ECO:0000313" key="3">
    <source>
        <dbReference type="Proteomes" id="UP001194468"/>
    </source>
</evidence>
<dbReference type="Proteomes" id="UP001194468">
    <property type="component" value="Unassembled WGS sequence"/>
</dbReference>
<dbReference type="EMBL" id="WHUW01000349">
    <property type="protein sequence ID" value="KAF8415268.1"/>
    <property type="molecule type" value="Genomic_DNA"/>
</dbReference>
<reference evidence="2" key="2">
    <citation type="journal article" date="2020" name="Nat. Commun.">
        <title>Large-scale genome sequencing of mycorrhizal fungi provides insights into the early evolution of symbiotic traits.</title>
        <authorList>
            <person name="Miyauchi S."/>
            <person name="Kiss E."/>
            <person name="Kuo A."/>
            <person name="Drula E."/>
            <person name="Kohler A."/>
            <person name="Sanchez-Garcia M."/>
            <person name="Morin E."/>
            <person name="Andreopoulos B."/>
            <person name="Barry K.W."/>
            <person name="Bonito G."/>
            <person name="Buee M."/>
            <person name="Carver A."/>
            <person name="Chen C."/>
            <person name="Cichocki N."/>
            <person name="Clum A."/>
            <person name="Culley D."/>
            <person name="Crous P.W."/>
            <person name="Fauchery L."/>
            <person name="Girlanda M."/>
            <person name="Hayes R.D."/>
            <person name="Keri Z."/>
            <person name="LaButti K."/>
            <person name="Lipzen A."/>
            <person name="Lombard V."/>
            <person name="Magnuson J."/>
            <person name="Maillard F."/>
            <person name="Murat C."/>
            <person name="Nolan M."/>
            <person name="Ohm R.A."/>
            <person name="Pangilinan J."/>
            <person name="Pereira M.F."/>
            <person name="Perotto S."/>
            <person name="Peter M."/>
            <person name="Pfister S."/>
            <person name="Riley R."/>
            <person name="Sitrit Y."/>
            <person name="Stielow J.B."/>
            <person name="Szollosi G."/>
            <person name="Zifcakova L."/>
            <person name="Stursova M."/>
            <person name="Spatafora J.W."/>
            <person name="Tedersoo L."/>
            <person name="Vaario L.M."/>
            <person name="Yamada A."/>
            <person name="Yan M."/>
            <person name="Wang P."/>
            <person name="Xu J."/>
            <person name="Bruns T."/>
            <person name="Baldrian P."/>
            <person name="Vilgalys R."/>
            <person name="Dunand C."/>
            <person name="Henrissat B."/>
            <person name="Grigoriev I.V."/>
            <person name="Hibbett D."/>
            <person name="Nagy L.G."/>
            <person name="Martin F.M."/>
        </authorList>
    </citation>
    <scope>NUCLEOTIDE SEQUENCE</scope>
    <source>
        <strain evidence="2">BED1</strain>
    </source>
</reference>
<feature type="region of interest" description="Disordered" evidence="1">
    <location>
        <begin position="37"/>
        <end position="71"/>
    </location>
</feature>
<accession>A0AAD4BB43</accession>
<evidence type="ECO:0000313" key="2">
    <source>
        <dbReference type="EMBL" id="KAF8415268.1"/>
    </source>
</evidence>